<keyword evidence="1" id="KW-0812">Transmembrane</keyword>
<gene>
    <name evidence="2" type="ORF">GCM10008917_28440</name>
</gene>
<feature type="transmembrane region" description="Helical" evidence="1">
    <location>
        <begin position="50"/>
        <end position="69"/>
    </location>
</feature>
<reference evidence="2 3" key="1">
    <citation type="journal article" date="2019" name="Int. J. Syst. Evol. Microbiol.">
        <title>The Global Catalogue of Microorganisms (GCM) 10K type strain sequencing project: providing services to taxonomists for standard genome sequencing and annotation.</title>
        <authorList>
            <consortium name="The Broad Institute Genomics Platform"/>
            <consortium name="The Broad Institute Genome Sequencing Center for Infectious Disease"/>
            <person name="Wu L."/>
            <person name="Ma J."/>
        </authorList>
    </citation>
    <scope>NUCLEOTIDE SEQUENCE [LARGE SCALE GENOMIC DNA]</scope>
    <source>
        <strain evidence="2 3">JCM 6486</strain>
    </source>
</reference>
<proteinExistence type="predicted"/>
<dbReference type="Proteomes" id="UP001400965">
    <property type="component" value="Unassembled WGS sequence"/>
</dbReference>
<dbReference type="EMBL" id="BAAACP010000035">
    <property type="protein sequence ID" value="GAA0866619.1"/>
    <property type="molecule type" value="Genomic_DNA"/>
</dbReference>
<feature type="transmembrane region" description="Helical" evidence="1">
    <location>
        <begin position="12"/>
        <end position="29"/>
    </location>
</feature>
<organism evidence="2 3">
    <name type="scientific">Paraclostridium tenue</name>
    <dbReference type="NCBI Taxonomy" id="1737"/>
    <lineage>
        <taxon>Bacteria</taxon>
        <taxon>Bacillati</taxon>
        <taxon>Bacillota</taxon>
        <taxon>Clostridia</taxon>
        <taxon>Peptostreptococcales</taxon>
        <taxon>Peptostreptococcaceae</taxon>
        <taxon>Paraclostridium</taxon>
    </lineage>
</organism>
<evidence type="ECO:0000313" key="2">
    <source>
        <dbReference type="EMBL" id="GAA0866619.1"/>
    </source>
</evidence>
<dbReference type="RefSeq" id="WP_346047146.1">
    <property type="nucleotide sequence ID" value="NZ_BAAACP010000035.1"/>
</dbReference>
<sequence>MKQIINFIMSDKGYITVVFVILVIAFFISKKNLYDEKDKGGSSLKITLTMFILLMVGVAGYIISFGTNITDANKLSTIASFTAPFIAFSGAYLIFEFGQKKADREKEIDNDKKLEHKKKMLFTLLEFSYIQTRIPSENIKQVYKDDYKKIPCEGKGFAVNKYKLTGEIMTDFDKMLRVKPCKDTEYFDDFLDWVSDKLVEDMKDTNIYKRVIYIENWYDYLDCIDNAEDINSIVFWITMIKSSNNSIKVYQFLSNRDNIDSLIKKYYPKVIDEGLRGKLRKVDL</sequence>
<comment type="caution">
    <text evidence="2">The sequence shown here is derived from an EMBL/GenBank/DDBJ whole genome shotgun (WGS) entry which is preliminary data.</text>
</comment>
<accession>A0ABN1MB78</accession>
<keyword evidence="3" id="KW-1185">Reference proteome</keyword>
<keyword evidence="1" id="KW-1133">Transmembrane helix</keyword>
<evidence type="ECO:0000256" key="1">
    <source>
        <dbReference type="SAM" id="Phobius"/>
    </source>
</evidence>
<name>A0ABN1MB78_9FIRM</name>
<evidence type="ECO:0000313" key="3">
    <source>
        <dbReference type="Proteomes" id="UP001400965"/>
    </source>
</evidence>
<keyword evidence="1" id="KW-0472">Membrane</keyword>
<feature type="transmembrane region" description="Helical" evidence="1">
    <location>
        <begin position="75"/>
        <end position="95"/>
    </location>
</feature>
<protein>
    <submittedName>
        <fullName evidence="2">Uncharacterized protein</fullName>
    </submittedName>
</protein>